<feature type="compositionally biased region" description="Low complexity" evidence="10">
    <location>
        <begin position="280"/>
        <end position="292"/>
    </location>
</feature>
<keyword evidence="7 9" id="KW-0472">Membrane</keyword>
<evidence type="ECO:0000256" key="6">
    <source>
        <dbReference type="ARBA" id="ARBA00022840"/>
    </source>
</evidence>
<dbReference type="InterPro" id="IPR015854">
    <property type="entry name" value="ABC_transpr_LolD-like"/>
</dbReference>
<dbReference type="InterPro" id="IPR017871">
    <property type="entry name" value="ABC_transporter-like_CS"/>
</dbReference>
<keyword evidence="5 9" id="KW-0547">Nucleotide-binding</keyword>
<feature type="region of interest" description="Disordered" evidence="10">
    <location>
        <begin position="280"/>
        <end position="337"/>
    </location>
</feature>
<protein>
    <recommendedName>
        <fullName evidence="2 9">Cell division ATP-binding protein FtsE</fullName>
    </recommendedName>
</protein>
<gene>
    <name evidence="9 12" type="primary">ftsE</name>
    <name evidence="12" type="ORF">KV395_05830</name>
</gene>
<evidence type="ECO:0000313" key="13">
    <source>
        <dbReference type="Proteomes" id="UP001215097"/>
    </source>
</evidence>
<feature type="domain" description="ABC transporter" evidence="11">
    <location>
        <begin position="2"/>
        <end position="238"/>
    </location>
</feature>
<comment type="subcellular location">
    <subcellularLocation>
        <location evidence="9">Cell membrane</location>
        <topology evidence="9">Peripheral membrane protein</topology>
        <orientation evidence="9">Cytoplasmic side</orientation>
    </subcellularLocation>
</comment>
<evidence type="ECO:0000256" key="1">
    <source>
        <dbReference type="ARBA" id="ARBA00005417"/>
    </source>
</evidence>
<organism evidence="12 13">
    <name type="scientific">Microbacterium luteolum</name>
    <name type="common">Aureobacterium luteolum</name>
    <dbReference type="NCBI Taxonomy" id="69367"/>
    <lineage>
        <taxon>Bacteria</taxon>
        <taxon>Bacillati</taxon>
        <taxon>Actinomycetota</taxon>
        <taxon>Actinomycetes</taxon>
        <taxon>Micrococcales</taxon>
        <taxon>Microbacteriaceae</taxon>
        <taxon>Microbacterium</taxon>
    </lineage>
</organism>
<comment type="subunit">
    <text evidence="9">Homodimer. Forms a membrane-associated complex with FtsX.</text>
</comment>
<proteinExistence type="inferred from homology"/>
<dbReference type="RefSeq" id="WP_282216670.1">
    <property type="nucleotide sequence ID" value="NZ_BAAAUN010000002.1"/>
</dbReference>
<dbReference type="SUPFAM" id="SSF52540">
    <property type="entry name" value="P-loop containing nucleoside triphosphate hydrolases"/>
    <property type="match status" value="1"/>
</dbReference>
<comment type="similarity">
    <text evidence="1 9">Belongs to the ABC transporter superfamily.</text>
</comment>
<dbReference type="NCBIfam" id="TIGR02673">
    <property type="entry name" value="FtsE"/>
    <property type="match status" value="1"/>
</dbReference>
<evidence type="ECO:0000259" key="11">
    <source>
        <dbReference type="PROSITE" id="PS50893"/>
    </source>
</evidence>
<evidence type="ECO:0000256" key="8">
    <source>
        <dbReference type="ARBA" id="ARBA00023306"/>
    </source>
</evidence>
<evidence type="ECO:0000313" key="12">
    <source>
        <dbReference type="EMBL" id="WDM42810.1"/>
    </source>
</evidence>
<dbReference type="PROSITE" id="PS00211">
    <property type="entry name" value="ABC_TRANSPORTER_1"/>
    <property type="match status" value="1"/>
</dbReference>
<keyword evidence="8 9" id="KW-0131">Cell cycle</keyword>
<dbReference type="Pfam" id="PF00005">
    <property type="entry name" value="ABC_tran"/>
    <property type="match status" value="1"/>
</dbReference>
<evidence type="ECO:0000256" key="10">
    <source>
        <dbReference type="SAM" id="MobiDB-lite"/>
    </source>
</evidence>
<accession>A0ABY7XL11</accession>
<evidence type="ECO:0000256" key="2">
    <source>
        <dbReference type="ARBA" id="ARBA00020019"/>
    </source>
</evidence>
<dbReference type="Gene3D" id="3.40.50.300">
    <property type="entry name" value="P-loop containing nucleotide triphosphate hydrolases"/>
    <property type="match status" value="1"/>
</dbReference>
<keyword evidence="6 9" id="KW-0067">ATP-binding</keyword>
<dbReference type="SMART" id="SM00382">
    <property type="entry name" value="AAA"/>
    <property type="match status" value="1"/>
</dbReference>
<evidence type="ECO:0000256" key="3">
    <source>
        <dbReference type="ARBA" id="ARBA00022475"/>
    </source>
</evidence>
<dbReference type="EMBL" id="CP078075">
    <property type="protein sequence ID" value="WDM42810.1"/>
    <property type="molecule type" value="Genomic_DNA"/>
</dbReference>
<dbReference type="PANTHER" id="PTHR24220">
    <property type="entry name" value="IMPORT ATP-BINDING PROTEIN"/>
    <property type="match status" value="1"/>
</dbReference>
<dbReference type="InterPro" id="IPR005286">
    <property type="entry name" value="Cell_div_FtsE"/>
</dbReference>
<reference evidence="12 13" key="1">
    <citation type="submission" date="2021-06" db="EMBL/GenBank/DDBJ databases">
        <title>Genome-based taxonomic framework of Microbacterium strains isolated from marine environment, the description of four new species and reclassification of four preexisting species.</title>
        <authorList>
            <person name="Lee S.D."/>
            <person name="Kim S.-M."/>
            <person name="Byeon Y.-S."/>
            <person name="Yang H.L."/>
            <person name="Kim I.S."/>
        </authorList>
    </citation>
    <scope>NUCLEOTIDE SEQUENCE [LARGE SCALE GENOMIC DNA]</scope>
    <source>
        <strain evidence="12 13">KACC 14465</strain>
    </source>
</reference>
<dbReference type="InterPro" id="IPR003593">
    <property type="entry name" value="AAA+_ATPase"/>
</dbReference>
<evidence type="ECO:0000256" key="9">
    <source>
        <dbReference type="RuleBase" id="RU365094"/>
    </source>
</evidence>
<dbReference type="PANTHER" id="PTHR24220:SF470">
    <property type="entry name" value="CELL DIVISION ATP-BINDING PROTEIN FTSE"/>
    <property type="match status" value="1"/>
</dbReference>
<dbReference type="GO" id="GO:0051301">
    <property type="term" value="P:cell division"/>
    <property type="evidence" value="ECO:0007669"/>
    <property type="project" value="UniProtKB-KW"/>
</dbReference>
<comment type="function">
    <text evidence="9">Part of the ABC transporter FtsEX involved in cellular division.</text>
</comment>
<keyword evidence="4 9" id="KW-0132">Cell division</keyword>
<dbReference type="InterPro" id="IPR003439">
    <property type="entry name" value="ABC_transporter-like_ATP-bd"/>
</dbReference>
<keyword evidence="3 9" id="KW-1003">Cell membrane</keyword>
<name>A0ABY7XL11_MICLT</name>
<evidence type="ECO:0000256" key="4">
    <source>
        <dbReference type="ARBA" id="ARBA00022618"/>
    </source>
</evidence>
<sequence>MIRFENVTKHYRGTSKPALSGVDFEVQRGEFVFLVGASGSGKSSCLRLILREDVPTSGRVAVLGRDLRSLANGKVPYFRRHIGSVFQDFRLLPSKTVYQNVAFTLQVTGSSRGFIQQAVPEALALVGLDGKQKRMPHELSGGEQQRVAIARALVNRPQVLLADEPTGNLDPGTSVDIMQLLARINAGGTTVLMATHEAGFVDAMQRRVIELSDGEMVRDEVHGGYGDTSNIPRLVPEEVRGAAAAAALTAVQEVQRQTADLSVVRAALAEELDAQRKAAASAPAPVAQTAPAFTRPTEPGAQKADAVAPVPSDEARRAPVEEQTPAPVGPRTHPIVLPQVDVAELGVADRLGLSDDDAEEVGPTS</sequence>
<dbReference type="GO" id="GO:0005524">
    <property type="term" value="F:ATP binding"/>
    <property type="evidence" value="ECO:0007669"/>
    <property type="project" value="UniProtKB-KW"/>
</dbReference>
<evidence type="ECO:0000256" key="7">
    <source>
        <dbReference type="ARBA" id="ARBA00023136"/>
    </source>
</evidence>
<dbReference type="PROSITE" id="PS50893">
    <property type="entry name" value="ABC_TRANSPORTER_2"/>
    <property type="match status" value="1"/>
</dbReference>
<evidence type="ECO:0000256" key="5">
    <source>
        <dbReference type="ARBA" id="ARBA00022741"/>
    </source>
</evidence>
<dbReference type="Proteomes" id="UP001215097">
    <property type="component" value="Chromosome"/>
</dbReference>
<keyword evidence="13" id="KW-1185">Reference proteome</keyword>
<dbReference type="InterPro" id="IPR027417">
    <property type="entry name" value="P-loop_NTPase"/>
</dbReference>